<dbReference type="PROSITE" id="PS01265">
    <property type="entry name" value="TPX"/>
    <property type="match status" value="1"/>
</dbReference>
<organism evidence="7 8">
    <name type="scientific">Helicobacter cetorum (strain ATCC BAA-540 / CCUG 52418 / MIT 99-5656)</name>
    <dbReference type="NCBI Taxonomy" id="1163745"/>
    <lineage>
        <taxon>Bacteria</taxon>
        <taxon>Pseudomonadati</taxon>
        <taxon>Campylobacterota</taxon>
        <taxon>Epsilonproteobacteria</taxon>
        <taxon>Campylobacterales</taxon>
        <taxon>Helicobacteraceae</taxon>
        <taxon>Helicobacter</taxon>
    </lineage>
</organism>
<dbReference type="InterPro" id="IPR002065">
    <property type="entry name" value="TPX"/>
</dbReference>
<dbReference type="GO" id="GO:0008379">
    <property type="term" value="F:thioredoxin peroxidase activity"/>
    <property type="evidence" value="ECO:0007669"/>
    <property type="project" value="InterPro"/>
</dbReference>
<evidence type="ECO:0000256" key="5">
    <source>
        <dbReference type="ARBA" id="ARBA00023284"/>
    </source>
</evidence>
<gene>
    <name evidence="7" type="ordered locus">HCD_02515</name>
</gene>
<evidence type="ECO:0000256" key="3">
    <source>
        <dbReference type="ARBA" id="ARBA00023002"/>
    </source>
</evidence>
<feature type="domain" description="Thioredoxin" evidence="6">
    <location>
        <begin position="18"/>
        <end position="166"/>
    </location>
</feature>
<evidence type="ECO:0000313" key="7">
    <source>
        <dbReference type="EMBL" id="AFI05523.1"/>
    </source>
</evidence>
<dbReference type="OrthoDB" id="9781543at2"/>
<dbReference type="NCBIfam" id="NF001808">
    <property type="entry name" value="PRK00522.1"/>
    <property type="match status" value="1"/>
</dbReference>
<keyword evidence="5" id="KW-0676">Redox-active center</keyword>
<name>I0ERF4_HELCM</name>
<dbReference type="InterPro" id="IPR036249">
    <property type="entry name" value="Thioredoxin-like_sf"/>
</dbReference>
<keyword evidence="4" id="KW-1015">Disulfide bond</keyword>
<dbReference type="eggNOG" id="COG2077">
    <property type="taxonomic scope" value="Bacteria"/>
</dbReference>
<dbReference type="RefSeq" id="WP_014659039.1">
    <property type="nucleotide sequence ID" value="NC_017735.1"/>
</dbReference>
<sequence>MKKVIFNEETYELEGQALQVGSNAPDVRLVTNDLQEVNLLNQNARYQVISTLPTLAGPVCSLQTKKFNEQASKQSLISFSVVSMDLPFAQGQFCSTQGIKDLKILSDFRYRAFGERYGVLLGKGSLQGLLARAVFVVDSHGVIVYKEIVRNLLEEPNYEALLEVLR</sequence>
<dbReference type="PATRIC" id="fig|1163745.3.peg.531"/>
<dbReference type="InterPro" id="IPR013740">
    <property type="entry name" value="Redoxin"/>
</dbReference>
<dbReference type="PROSITE" id="PS51352">
    <property type="entry name" value="THIOREDOXIN_2"/>
    <property type="match status" value="1"/>
</dbReference>
<keyword evidence="8" id="KW-1185">Reference proteome</keyword>
<dbReference type="AlphaFoldDB" id="I0ERF4"/>
<evidence type="ECO:0000256" key="1">
    <source>
        <dbReference type="ARBA" id="ARBA00022559"/>
    </source>
</evidence>
<dbReference type="PANTHER" id="PTHR43110">
    <property type="entry name" value="THIOL PEROXIDASE"/>
    <property type="match status" value="1"/>
</dbReference>
<reference evidence="7 8" key="1">
    <citation type="journal article" date="2013" name="PLoS ONE">
        <title>Sequence Divergence and Conservation in Genomes ofHelicobacter cetorum Strains from a Dolphin and a Whale.</title>
        <authorList>
            <person name="Kersulyte D."/>
            <person name="Rossi M."/>
            <person name="Berg D.E."/>
        </authorList>
    </citation>
    <scope>NUCLEOTIDE SEQUENCE [LARGE SCALE GENOMIC DNA]</scope>
    <source>
        <strain evidence="7 8">MIT 99-5656</strain>
    </source>
</reference>
<dbReference type="CDD" id="cd03014">
    <property type="entry name" value="PRX_Atyp2cys"/>
    <property type="match status" value="1"/>
</dbReference>
<protein>
    <submittedName>
        <fullName evidence="7">Thiol peroxidase</fullName>
    </submittedName>
</protein>
<keyword evidence="3" id="KW-0560">Oxidoreductase</keyword>
<dbReference type="STRING" id="1163745.HCD_02515"/>
<dbReference type="KEGG" id="hcm:HCD_02515"/>
<dbReference type="Gene3D" id="3.40.30.10">
    <property type="entry name" value="Glutaredoxin"/>
    <property type="match status" value="1"/>
</dbReference>
<evidence type="ECO:0000256" key="2">
    <source>
        <dbReference type="ARBA" id="ARBA00022862"/>
    </source>
</evidence>
<dbReference type="HOGENOM" id="CLU_042529_12_2_7"/>
<proteinExistence type="predicted"/>
<evidence type="ECO:0000313" key="8">
    <source>
        <dbReference type="Proteomes" id="UP000005013"/>
    </source>
</evidence>
<dbReference type="Proteomes" id="UP000005013">
    <property type="component" value="Chromosome"/>
</dbReference>
<evidence type="ECO:0000259" key="6">
    <source>
        <dbReference type="PROSITE" id="PS51352"/>
    </source>
</evidence>
<keyword evidence="2" id="KW-0049">Antioxidant</keyword>
<dbReference type="InterPro" id="IPR018219">
    <property type="entry name" value="Tpx_CS"/>
</dbReference>
<dbReference type="EMBL" id="CP003481">
    <property type="protein sequence ID" value="AFI05523.1"/>
    <property type="molecule type" value="Genomic_DNA"/>
</dbReference>
<dbReference type="SUPFAM" id="SSF52833">
    <property type="entry name" value="Thioredoxin-like"/>
    <property type="match status" value="1"/>
</dbReference>
<evidence type="ECO:0000256" key="4">
    <source>
        <dbReference type="ARBA" id="ARBA00023157"/>
    </source>
</evidence>
<accession>I0ERF4</accession>
<keyword evidence="1 7" id="KW-0575">Peroxidase</keyword>
<dbReference type="Pfam" id="PF08534">
    <property type="entry name" value="Redoxin"/>
    <property type="match status" value="1"/>
</dbReference>
<dbReference type="PANTHER" id="PTHR43110:SF1">
    <property type="entry name" value="THIOL PEROXIDASE"/>
    <property type="match status" value="1"/>
</dbReference>
<dbReference type="InterPro" id="IPR013766">
    <property type="entry name" value="Thioredoxin_domain"/>
</dbReference>
<dbReference type="InterPro" id="IPR050455">
    <property type="entry name" value="Tpx_Peroxidase_subfamily"/>
</dbReference>